<dbReference type="GO" id="GO:0009116">
    <property type="term" value="P:nucleoside metabolic process"/>
    <property type="evidence" value="ECO:0007669"/>
    <property type="project" value="InterPro"/>
</dbReference>
<dbReference type="InterPro" id="IPR035994">
    <property type="entry name" value="Nucleoside_phosphorylase_sf"/>
</dbReference>
<dbReference type="SUPFAM" id="SSF53167">
    <property type="entry name" value="Purine and uridine phosphorylases"/>
    <property type="match status" value="1"/>
</dbReference>
<accession>A0A267F8R7</accession>
<proteinExistence type="predicted"/>
<dbReference type="PANTHER" id="PTHR47705:SF1">
    <property type="entry name" value="PNP_UDP_1 DOMAIN-CONTAINING PROTEIN"/>
    <property type="match status" value="1"/>
</dbReference>
<keyword evidence="2" id="KW-1185">Reference proteome</keyword>
<name>A0A267F8R7_9PLAT</name>
<dbReference type="STRING" id="282301.A0A267F8R7"/>
<evidence type="ECO:0000313" key="2">
    <source>
        <dbReference type="Proteomes" id="UP000215902"/>
    </source>
</evidence>
<dbReference type="Gene3D" id="3.40.50.1580">
    <property type="entry name" value="Nucleoside phosphorylase domain"/>
    <property type="match status" value="1"/>
</dbReference>
<dbReference type="GO" id="GO:0003824">
    <property type="term" value="F:catalytic activity"/>
    <property type="evidence" value="ECO:0007669"/>
    <property type="project" value="InterPro"/>
</dbReference>
<evidence type="ECO:0000313" key="1">
    <source>
        <dbReference type="EMBL" id="PAA70171.1"/>
    </source>
</evidence>
<dbReference type="PANTHER" id="PTHR47705">
    <property type="entry name" value="AGAP000321-PA"/>
    <property type="match status" value="1"/>
</dbReference>
<protein>
    <submittedName>
        <fullName evidence="1">Uncharacterized protein</fullName>
    </submittedName>
</protein>
<dbReference type="Proteomes" id="UP000215902">
    <property type="component" value="Unassembled WGS sequence"/>
</dbReference>
<reference evidence="1 2" key="1">
    <citation type="submission" date="2017-06" db="EMBL/GenBank/DDBJ databases">
        <title>A platform for efficient transgenesis in Macrostomum lignano, a flatworm model organism for stem cell research.</title>
        <authorList>
            <person name="Berezikov E."/>
        </authorList>
    </citation>
    <scope>NUCLEOTIDE SEQUENCE [LARGE SCALE GENOMIC DNA]</scope>
    <source>
        <strain evidence="1">DV1</strain>
        <tissue evidence="1">Whole organism</tissue>
    </source>
</reference>
<dbReference type="EMBL" id="NIVC01001260">
    <property type="protein sequence ID" value="PAA70171.1"/>
    <property type="molecule type" value="Genomic_DNA"/>
</dbReference>
<gene>
    <name evidence="1" type="ORF">BOX15_Mlig017830g1</name>
</gene>
<sequence length="589" mass="65503">MDAPSTWVIVMTPIRRGQMTTLECVRTSEEHIDQKKVAHMATGVNQGIVINKAIVDDNGTYDQLTDSESEITYKCFVVNQDSRDMRAELRKLKFWFVSTIHKKVTSFLVQTSFMFFNDLITPGHVPKDYASFIKRVMRLMLLDKYQNISRIHLDVVPLDIKEAGIDGLEDVNGVGDRDDRPVEVRVQEQVMRTIEEAYPNVLTTEELSKVVQQDEKLVLRILDQLLTEGRLHRVAMEGRNRGKFAYVLQVQTGQDDTNAELGMGKVEEINEGNMDVITKMKEKPTVAIITNLMCEKRAVDAVMQDKTTYVRYETKGGDSHVYTIGYIGAHKCVSTKLPAVGRDRRAKIASGNTTTRLLGTFQDIEHVLLVGVCGSVCNLSDLAQSSRLGDIIVASPSPKQDSAYVYCDSVDEDDSGQLKFSLKQWIVPDAKLPQLAANLVSAYGPSFEQAPWTQLSAEVANQLADFAKPEGVEDKVQMQLGDGQMIEMAPPTLDRSGDLPVVRMGPLGSGKPIVSDAYLRSEFATEKGLIGYDTEFDQVLESILGNRCNSFLVVRACSDYHDGQKGSVWQPYASLHAAAFAKSVLQELV</sequence>
<comment type="caution">
    <text evidence="1">The sequence shown here is derived from an EMBL/GenBank/DDBJ whole genome shotgun (WGS) entry which is preliminary data.</text>
</comment>
<dbReference type="OrthoDB" id="1577640at2759"/>
<organism evidence="1 2">
    <name type="scientific">Macrostomum lignano</name>
    <dbReference type="NCBI Taxonomy" id="282301"/>
    <lineage>
        <taxon>Eukaryota</taxon>
        <taxon>Metazoa</taxon>
        <taxon>Spiralia</taxon>
        <taxon>Lophotrochozoa</taxon>
        <taxon>Platyhelminthes</taxon>
        <taxon>Rhabditophora</taxon>
        <taxon>Macrostomorpha</taxon>
        <taxon>Macrostomida</taxon>
        <taxon>Macrostomidae</taxon>
        <taxon>Macrostomum</taxon>
    </lineage>
</organism>
<dbReference type="AlphaFoldDB" id="A0A267F8R7"/>